<proteinExistence type="predicted"/>
<dbReference type="Proteomes" id="UP000778951">
    <property type="component" value="Unassembled WGS sequence"/>
</dbReference>
<comment type="caution">
    <text evidence="2">The sequence shown here is derived from an EMBL/GenBank/DDBJ whole genome shotgun (WGS) entry which is preliminary data.</text>
</comment>
<evidence type="ECO:0008006" key="4">
    <source>
        <dbReference type="Google" id="ProtNLM"/>
    </source>
</evidence>
<feature type="chain" id="PRO_5037171242" description="Outer membrane protein beta-barrel domain-containing protein" evidence="1">
    <location>
        <begin position="21"/>
        <end position="242"/>
    </location>
</feature>
<feature type="signal peptide" evidence="1">
    <location>
        <begin position="1"/>
        <end position="20"/>
    </location>
</feature>
<name>A0A968KWP4_9SPIO</name>
<gene>
    <name evidence="2" type="ORF">HCT48_04495</name>
</gene>
<protein>
    <recommendedName>
        <fullName evidence="4">Outer membrane protein beta-barrel domain-containing protein</fullName>
    </recommendedName>
</protein>
<keyword evidence="3" id="KW-1185">Reference proteome</keyword>
<dbReference type="EMBL" id="JAATLM010000001">
    <property type="protein sequence ID" value="NIZ69472.1"/>
    <property type="molecule type" value="Genomic_DNA"/>
</dbReference>
<evidence type="ECO:0000256" key="1">
    <source>
        <dbReference type="SAM" id="SignalP"/>
    </source>
</evidence>
<organism evidence="2 3">
    <name type="scientific">Entomospira culicis</name>
    <dbReference type="NCBI Taxonomy" id="2719989"/>
    <lineage>
        <taxon>Bacteria</taxon>
        <taxon>Pseudomonadati</taxon>
        <taxon>Spirochaetota</taxon>
        <taxon>Spirochaetia</taxon>
        <taxon>Spirochaetales</taxon>
        <taxon>Spirochaetaceae</taxon>
        <taxon>Entomospira</taxon>
    </lineage>
</organism>
<evidence type="ECO:0000313" key="3">
    <source>
        <dbReference type="Proteomes" id="UP000778951"/>
    </source>
</evidence>
<sequence length="242" mass="26741">MLKKVMPLLFLIATLNTINALDGVSVGLRVGADASFSAVKIHGNGTTYRKLTISDAFNQEGVNPFSVGMLLGVFSNLEFNENFTLHIGLNALLFRQYHDDIALDGEELPIKRRIFSHSFDLDLIARLQSNSIQGLYLGLGLGPTLATKPRGSIPSLHLNAPLKRGKIHLGLNILLDMGWSMSISEQDNQFIQLGFRGAFDIIGLTQKKPPKNCHSEVYALMTPVSMGFSVAYLYRFTEEGNW</sequence>
<evidence type="ECO:0000313" key="2">
    <source>
        <dbReference type="EMBL" id="NIZ69472.1"/>
    </source>
</evidence>
<dbReference type="AlphaFoldDB" id="A0A968KWP4"/>
<accession>A0A968KWP4</accession>
<reference evidence="2" key="1">
    <citation type="submission" date="2020-03" db="EMBL/GenBank/DDBJ databases">
        <title>Spirochaetal bacteria isolated from arthropods constitute a novel genus Entomospira genus novum within the order Spirochaetales.</title>
        <authorList>
            <person name="Grana-Miraglia L."/>
            <person name="Sikutova S."/>
            <person name="Fingerle V."/>
            <person name="Sing A."/>
            <person name="Castillo-Ramirez S."/>
            <person name="Margos G."/>
            <person name="Rudolf I."/>
        </authorList>
    </citation>
    <scope>NUCLEOTIDE SEQUENCE</scope>
    <source>
        <strain evidence="2">BR149</strain>
    </source>
</reference>
<keyword evidence="1" id="KW-0732">Signal</keyword>
<dbReference type="RefSeq" id="WP_167695561.1">
    <property type="nucleotide sequence ID" value="NZ_CP118181.1"/>
</dbReference>